<evidence type="ECO:0000313" key="1">
    <source>
        <dbReference type="EMBL" id="EPD14029.1"/>
    </source>
</evidence>
<dbReference type="AlphaFoldDB" id="A0AB33Z488"/>
<dbReference type="EMBL" id="ASHL01000001">
    <property type="protein sequence ID" value="EPD14029.1"/>
    <property type="molecule type" value="Genomic_DNA"/>
</dbReference>
<dbReference type="Proteomes" id="UP000015462">
    <property type="component" value="Unassembled WGS sequence"/>
</dbReference>
<evidence type="ECO:0000313" key="2">
    <source>
        <dbReference type="Proteomes" id="UP000015462"/>
    </source>
</evidence>
<sequence>MPPMLVTPFVKLCSGRFFGGDFFAVPLTDQLGLVITRCFSCLVWRSRGCTKSIEIGLLIFILNSFKKARSGMQEGSRSGYQSNAFMVSLKLTTA</sequence>
<proteinExistence type="predicted"/>
<name>A0AB33Z488_9GAMM</name>
<organism evidence="1 2">
    <name type="scientific">Cycloclasticus pugetii</name>
    <dbReference type="NCBI Taxonomy" id="34068"/>
    <lineage>
        <taxon>Bacteria</taxon>
        <taxon>Pseudomonadati</taxon>
        <taxon>Pseudomonadota</taxon>
        <taxon>Gammaproteobacteria</taxon>
        <taxon>Thiotrichales</taxon>
        <taxon>Piscirickettsiaceae</taxon>
        <taxon>Cycloclasticus</taxon>
    </lineage>
</organism>
<comment type="caution">
    <text evidence="1">The sequence shown here is derived from an EMBL/GenBank/DDBJ whole genome shotgun (WGS) entry which is preliminary data.</text>
</comment>
<keyword evidence="2" id="KW-1185">Reference proteome</keyword>
<protein>
    <submittedName>
        <fullName evidence="1">Uncharacterized protein</fullName>
    </submittedName>
</protein>
<accession>A0AB33Z488</accession>
<reference evidence="1 2" key="1">
    <citation type="journal article" date="2013" name="Genome Announc.">
        <title>Genome Sequence of the Pyrene- and Fluoranthene-Degrading Bacterium Cycloclasticus sp. Strain PY97M.</title>
        <authorList>
            <person name="Cui Z."/>
            <person name="Xu G."/>
            <person name="Li Q."/>
            <person name="Gao W."/>
            <person name="Zheng L."/>
        </authorList>
    </citation>
    <scope>NUCLEOTIDE SEQUENCE [LARGE SCALE GENOMIC DNA]</scope>
    <source>
        <strain evidence="1 2">PY97M</strain>
    </source>
</reference>
<gene>
    <name evidence="1" type="ORF">L196_00980</name>
</gene>